<protein>
    <submittedName>
        <fullName evidence="1">Uncharacterized protein</fullName>
    </submittedName>
</protein>
<comment type="caution">
    <text evidence="1">The sequence shown here is derived from an EMBL/GenBank/DDBJ whole genome shotgun (WGS) entry which is preliminary data.</text>
</comment>
<proteinExistence type="predicted"/>
<dbReference type="Proteomes" id="UP001501598">
    <property type="component" value="Unassembled WGS sequence"/>
</dbReference>
<sequence length="90" mass="9429">MPFVAAVGGHAIAGGAVLAAAAVLDRAVAVAVELAESAPADAFALTKRQLRHDGVVRIADSDLDEVLAMWCRRVEDGWTARYLQNTVGGR</sequence>
<evidence type="ECO:0000313" key="1">
    <source>
        <dbReference type="EMBL" id="GAA4550395.1"/>
    </source>
</evidence>
<keyword evidence="2" id="KW-1185">Reference proteome</keyword>
<reference evidence="2" key="1">
    <citation type="journal article" date="2019" name="Int. J. Syst. Evol. Microbiol.">
        <title>The Global Catalogue of Microorganisms (GCM) 10K type strain sequencing project: providing services to taxonomists for standard genome sequencing and annotation.</title>
        <authorList>
            <consortium name="The Broad Institute Genomics Platform"/>
            <consortium name="The Broad Institute Genome Sequencing Center for Infectious Disease"/>
            <person name="Wu L."/>
            <person name="Ma J."/>
        </authorList>
    </citation>
    <scope>NUCLEOTIDE SEQUENCE [LARGE SCALE GENOMIC DNA]</scope>
    <source>
        <strain evidence="2">JCM 17906</strain>
    </source>
</reference>
<dbReference type="RefSeq" id="WP_345420720.1">
    <property type="nucleotide sequence ID" value="NZ_BAABGT010000056.1"/>
</dbReference>
<evidence type="ECO:0000313" key="2">
    <source>
        <dbReference type="Proteomes" id="UP001501598"/>
    </source>
</evidence>
<name>A0ABP8RW08_9PSEU</name>
<organism evidence="1 2">
    <name type="scientific">Pseudonocardia xishanensis</name>
    <dbReference type="NCBI Taxonomy" id="630995"/>
    <lineage>
        <taxon>Bacteria</taxon>
        <taxon>Bacillati</taxon>
        <taxon>Actinomycetota</taxon>
        <taxon>Actinomycetes</taxon>
        <taxon>Pseudonocardiales</taxon>
        <taxon>Pseudonocardiaceae</taxon>
        <taxon>Pseudonocardia</taxon>
    </lineage>
</organism>
<accession>A0ABP8RW08</accession>
<dbReference type="EMBL" id="BAABGT010000056">
    <property type="protein sequence ID" value="GAA4550395.1"/>
    <property type="molecule type" value="Genomic_DNA"/>
</dbReference>
<gene>
    <name evidence="1" type="ORF">GCM10023175_40440</name>
</gene>